<dbReference type="PANTHER" id="PTHR36928">
    <property type="entry name" value="PHOSPHATASE YCDX-RELATED"/>
    <property type="match status" value="1"/>
</dbReference>
<evidence type="ECO:0000313" key="25">
    <source>
        <dbReference type="EMBL" id="HIP97898.1"/>
    </source>
</evidence>
<comment type="catalytic activity">
    <reaction evidence="19">
        <text>a 5'-end 2'-deoxyribose-2'-deoxyribonucleotide-DNA = (2E,4S)-4-hydroxypenten-2-al-5-phosphate + a 5'-end 5'-phospho-2'-deoxyribonucleoside-DNA + H(+)</text>
        <dbReference type="Rhea" id="RHEA:76255"/>
        <dbReference type="Rhea" id="RHEA-COMP:13180"/>
        <dbReference type="Rhea" id="RHEA-COMP:18657"/>
        <dbReference type="ChEBI" id="CHEBI:15378"/>
        <dbReference type="ChEBI" id="CHEBI:136412"/>
        <dbReference type="ChEBI" id="CHEBI:195194"/>
        <dbReference type="ChEBI" id="CHEBI:195195"/>
    </reaction>
</comment>
<dbReference type="SUPFAM" id="SSF47802">
    <property type="entry name" value="DNA polymerase beta, N-terminal domain-like"/>
    <property type="match status" value="1"/>
</dbReference>
<evidence type="ECO:0000256" key="9">
    <source>
        <dbReference type="ARBA" id="ARBA00022695"/>
    </source>
</evidence>
<dbReference type="Pfam" id="PF02811">
    <property type="entry name" value="PHP"/>
    <property type="match status" value="1"/>
</dbReference>
<keyword evidence="25" id="KW-0378">Hydrolase</keyword>
<comment type="caution">
    <text evidence="25">The sequence shown here is derived from an EMBL/GenBank/DDBJ whole genome shotgun (WGS) entry which is preliminary data.</text>
</comment>
<dbReference type="InterPro" id="IPR029398">
    <property type="entry name" value="PolB_thumb"/>
</dbReference>
<keyword evidence="25" id="KW-0269">Exonuclease</keyword>
<dbReference type="GO" id="GO:0004527">
    <property type="term" value="F:exonuclease activity"/>
    <property type="evidence" value="ECO:0007669"/>
    <property type="project" value="UniProtKB-KW"/>
</dbReference>
<feature type="domain" description="Helix-hairpin-helix DNA-binding motif class 1" evidence="22">
    <location>
        <begin position="127"/>
        <end position="146"/>
    </location>
</feature>
<dbReference type="InterPro" id="IPR004013">
    <property type="entry name" value="PHP_dom"/>
</dbReference>
<organism evidence="25 26">
    <name type="scientific">Aquifex aeolicus</name>
    <dbReference type="NCBI Taxonomy" id="63363"/>
    <lineage>
        <taxon>Bacteria</taxon>
        <taxon>Pseudomonadati</taxon>
        <taxon>Aquificota</taxon>
        <taxon>Aquificia</taxon>
        <taxon>Aquificales</taxon>
        <taxon>Aquificaceae</taxon>
        <taxon>Aquifex</taxon>
    </lineage>
</organism>
<dbReference type="Pfam" id="PF14716">
    <property type="entry name" value="HHH_8"/>
    <property type="match status" value="1"/>
</dbReference>
<dbReference type="InterPro" id="IPR016195">
    <property type="entry name" value="Pol/histidinol_Pase-like"/>
</dbReference>
<dbReference type="InterPro" id="IPR010994">
    <property type="entry name" value="RuvA_2-like"/>
</dbReference>
<dbReference type="GO" id="GO:0005829">
    <property type="term" value="C:cytosol"/>
    <property type="evidence" value="ECO:0007669"/>
    <property type="project" value="TreeGrafter"/>
</dbReference>
<dbReference type="GO" id="GO:0042578">
    <property type="term" value="F:phosphoric ester hydrolase activity"/>
    <property type="evidence" value="ECO:0007669"/>
    <property type="project" value="TreeGrafter"/>
</dbReference>
<comment type="subcellular location">
    <subcellularLocation>
        <location evidence="2">Cytoplasm</location>
    </subcellularLocation>
</comment>
<evidence type="ECO:0000256" key="18">
    <source>
        <dbReference type="ARBA" id="ARBA00044632"/>
    </source>
</evidence>
<keyword evidence="25" id="KW-0540">Nuclease</keyword>
<dbReference type="GO" id="GO:0006281">
    <property type="term" value="P:DNA repair"/>
    <property type="evidence" value="ECO:0007669"/>
    <property type="project" value="UniProtKB-KW"/>
</dbReference>
<dbReference type="InterPro" id="IPR002008">
    <property type="entry name" value="DNA_pol_X_beta-like"/>
</dbReference>
<dbReference type="SUPFAM" id="SSF89550">
    <property type="entry name" value="PHP domain-like"/>
    <property type="match status" value="1"/>
</dbReference>
<dbReference type="InterPro" id="IPR003141">
    <property type="entry name" value="Pol/His_phosphatase_N"/>
</dbReference>
<evidence type="ECO:0000259" key="22">
    <source>
        <dbReference type="SMART" id="SM00278"/>
    </source>
</evidence>
<dbReference type="SUPFAM" id="SSF81301">
    <property type="entry name" value="Nucleotidyltransferase"/>
    <property type="match status" value="1"/>
</dbReference>
<evidence type="ECO:0000256" key="7">
    <source>
        <dbReference type="ARBA" id="ARBA00022634"/>
    </source>
</evidence>
<dbReference type="InterPro" id="IPR050243">
    <property type="entry name" value="PHP_phosphatase"/>
</dbReference>
<dbReference type="AlphaFoldDB" id="A0A9D1CFX1"/>
<dbReference type="SMART" id="SM00278">
    <property type="entry name" value="HhH1"/>
    <property type="match status" value="3"/>
</dbReference>
<dbReference type="Gene3D" id="1.10.150.20">
    <property type="entry name" value="5' to 3' exonuclease, C-terminal subdomain"/>
    <property type="match status" value="1"/>
</dbReference>
<dbReference type="CDD" id="cd07436">
    <property type="entry name" value="PHP_PolX"/>
    <property type="match status" value="1"/>
</dbReference>
<evidence type="ECO:0000256" key="14">
    <source>
        <dbReference type="ARBA" id="ARBA00023053"/>
    </source>
</evidence>
<dbReference type="InterPro" id="IPR022311">
    <property type="entry name" value="PolX-like"/>
</dbReference>
<dbReference type="InterPro" id="IPR047967">
    <property type="entry name" value="PolX_PHP"/>
</dbReference>
<keyword evidence="9" id="KW-0548">Nucleotidyltransferase</keyword>
<comment type="function">
    <text evidence="20">Repair polymerase that plays a key role in base-excision repair. During this process, the damaged base is excised by specific DNA glycosylases, the DNA backbone is nicked at the abasic site by an apurinic/apyrimidic (AP) endonuclease, and POLB removes 5'-deoxyribose-phosphate from the preincised AP site acting as a 5'-deoxyribose-phosphate lyase (5'-dRP lyase); through its DNA polymerase activity, it adds one nucleotide to the 3' end of the arising single-nucleotide gap. Conducts 'gap-filling' DNA synthesis in a stepwise distributive fashion rather than in a processive fashion as for other DNA polymerases. It is also able to cleave sugar-phosphate bonds 3' to an intact AP site, acting as an AP lyase.</text>
</comment>
<feature type="domain" description="Helix-hairpin-helix DNA-binding motif class 1" evidence="22">
    <location>
        <begin position="52"/>
        <end position="71"/>
    </location>
</feature>
<evidence type="ECO:0000259" key="23">
    <source>
        <dbReference type="SMART" id="SM00481"/>
    </source>
</evidence>
<evidence type="ECO:0000256" key="16">
    <source>
        <dbReference type="ARBA" id="ARBA00035717"/>
    </source>
</evidence>
<dbReference type="GO" id="GO:0140078">
    <property type="term" value="F:class I DNA-(apurinic or apyrimidinic site) endonuclease activity"/>
    <property type="evidence" value="ECO:0007669"/>
    <property type="project" value="UniProtKB-EC"/>
</dbReference>
<dbReference type="Pfam" id="PF14520">
    <property type="entry name" value="HHH_5"/>
    <property type="match status" value="1"/>
</dbReference>
<dbReference type="Gene3D" id="3.30.460.10">
    <property type="entry name" value="Beta Polymerase, domain 2"/>
    <property type="match status" value="1"/>
</dbReference>
<evidence type="ECO:0000259" key="24">
    <source>
        <dbReference type="SMART" id="SM00483"/>
    </source>
</evidence>
<dbReference type="EC" id="4.2.99.18" evidence="4"/>
<dbReference type="InterPro" id="IPR037160">
    <property type="entry name" value="DNA_Pol_thumb_sf"/>
</dbReference>
<evidence type="ECO:0000256" key="12">
    <source>
        <dbReference type="ARBA" id="ARBA00022843"/>
    </source>
</evidence>
<evidence type="ECO:0000256" key="17">
    <source>
        <dbReference type="ARBA" id="ARBA00035726"/>
    </source>
</evidence>
<evidence type="ECO:0000256" key="13">
    <source>
        <dbReference type="ARBA" id="ARBA00022932"/>
    </source>
</evidence>
<keyword evidence="6" id="KW-0488">Methylation</keyword>
<dbReference type="SMART" id="SM00481">
    <property type="entry name" value="POLIIIAc"/>
    <property type="match status" value="1"/>
</dbReference>
<dbReference type="PANTHER" id="PTHR36928:SF1">
    <property type="entry name" value="PHOSPHATASE YCDX-RELATED"/>
    <property type="match status" value="1"/>
</dbReference>
<comment type="catalytic activity">
    <reaction evidence="18">
        <text>2'-deoxyribonucleotide-(2'-deoxyribose 5'-phosphate)-2'-deoxyribonucleotide-DNA = a 3'-end 2'-deoxyribonucleotide-(2,3-dehydro-2,3-deoxyribose 5'-phosphate)-DNA + a 5'-end 5'-phospho-2'-deoxyribonucleoside-DNA + H(+)</text>
        <dbReference type="Rhea" id="RHEA:66592"/>
        <dbReference type="Rhea" id="RHEA-COMP:13180"/>
        <dbReference type="Rhea" id="RHEA-COMP:16897"/>
        <dbReference type="Rhea" id="RHEA-COMP:17067"/>
        <dbReference type="ChEBI" id="CHEBI:15378"/>
        <dbReference type="ChEBI" id="CHEBI:136412"/>
        <dbReference type="ChEBI" id="CHEBI:157695"/>
        <dbReference type="ChEBI" id="CHEBI:167181"/>
        <dbReference type="EC" id="4.2.99.18"/>
    </reaction>
</comment>
<evidence type="ECO:0000256" key="19">
    <source>
        <dbReference type="ARBA" id="ARBA00044678"/>
    </source>
</evidence>
<evidence type="ECO:0000256" key="5">
    <source>
        <dbReference type="ARBA" id="ARBA00020020"/>
    </source>
</evidence>
<evidence type="ECO:0000256" key="10">
    <source>
        <dbReference type="ARBA" id="ARBA00022705"/>
    </source>
</evidence>
<keyword evidence="13" id="KW-0239">DNA-directed DNA polymerase</keyword>
<protein>
    <recommendedName>
        <fullName evidence="5">DNA polymerase beta</fullName>
        <ecNumber evidence="3">2.7.7.7</ecNumber>
        <ecNumber evidence="4">4.2.99.18</ecNumber>
    </recommendedName>
    <alternativeName>
        <fullName evidence="16">5'-deoxyribose-phosphate lyase</fullName>
    </alternativeName>
    <alternativeName>
        <fullName evidence="17">AP lyase</fullName>
    </alternativeName>
</protein>
<keyword evidence="12" id="KW-0832">Ubl conjugation</keyword>
<dbReference type="SMART" id="SM00483">
    <property type="entry name" value="POLXc"/>
    <property type="match status" value="1"/>
</dbReference>
<keyword evidence="7" id="KW-0237">DNA synthesis</keyword>
<gene>
    <name evidence="25" type="primary">polX</name>
    <name evidence="25" type="ORF">EYH37_00810</name>
</gene>
<feature type="domain" description="DNA-directed DNA polymerase X" evidence="24">
    <location>
        <begin position="2"/>
        <end position="321"/>
    </location>
</feature>
<evidence type="ECO:0000256" key="4">
    <source>
        <dbReference type="ARBA" id="ARBA00012720"/>
    </source>
</evidence>
<feature type="domain" description="Polymerase/histidinol phosphatase N-terminal" evidence="23">
    <location>
        <begin position="345"/>
        <end position="425"/>
    </location>
</feature>
<keyword evidence="14" id="KW-0915">Sodium</keyword>
<dbReference type="InterPro" id="IPR010996">
    <property type="entry name" value="HHH_MUS81"/>
</dbReference>
<dbReference type="PRINTS" id="PR00870">
    <property type="entry name" value="DNAPOLXBETA"/>
</dbReference>
<dbReference type="Proteomes" id="UP000606463">
    <property type="component" value="Unassembled WGS sequence"/>
</dbReference>
<evidence type="ECO:0000256" key="6">
    <source>
        <dbReference type="ARBA" id="ARBA00022481"/>
    </source>
</evidence>
<comment type="cofactor">
    <cofactor evidence="1">
        <name>Mg(2+)</name>
        <dbReference type="ChEBI" id="CHEBI:18420"/>
    </cofactor>
</comment>
<dbReference type="CDD" id="cd00141">
    <property type="entry name" value="NT_POLXc"/>
    <property type="match status" value="1"/>
</dbReference>
<keyword evidence="8" id="KW-0808">Transferase</keyword>
<evidence type="ECO:0000256" key="8">
    <source>
        <dbReference type="ARBA" id="ARBA00022679"/>
    </source>
</evidence>
<dbReference type="InterPro" id="IPR027421">
    <property type="entry name" value="DNA_pol_lamdba_lyase_dom_sf"/>
</dbReference>
<dbReference type="SUPFAM" id="SSF47781">
    <property type="entry name" value="RuvA domain 2-like"/>
    <property type="match status" value="1"/>
</dbReference>
<dbReference type="Pfam" id="PF14791">
    <property type="entry name" value="DNA_pol_B_thumb"/>
    <property type="match status" value="1"/>
</dbReference>
<dbReference type="Gene3D" id="3.30.210.10">
    <property type="entry name" value="DNA polymerase, thumb domain"/>
    <property type="match status" value="1"/>
</dbReference>
<evidence type="ECO:0000256" key="1">
    <source>
        <dbReference type="ARBA" id="ARBA00001946"/>
    </source>
</evidence>
<keyword evidence="15" id="KW-0234">DNA repair</keyword>
<evidence type="ECO:0000256" key="2">
    <source>
        <dbReference type="ARBA" id="ARBA00004496"/>
    </source>
</evidence>
<evidence type="ECO:0000256" key="11">
    <source>
        <dbReference type="ARBA" id="ARBA00022763"/>
    </source>
</evidence>
<dbReference type="NCBIfam" id="NF006375">
    <property type="entry name" value="PRK08609.1"/>
    <property type="match status" value="1"/>
</dbReference>
<keyword evidence="11" id="KW-0227">DNA damage</keyword>
<dbReference type="GO" id="GO:0003677">
    <property type="term" value="F:DNA binding"/>
    <property type="evidence" value="ECO:0007669"/>
    <property type="project" value="InterPro"/>
</dbReference>
<keyword evidence="10" id="KW-0235">DNA replication</keyword>
<dbReference type="GO" id="GO:0008270">
    <property type="term" value="F:zinc ion binding"/>
    <property type="evidence" value="ECO:0007669"/>
    <property type="project" value="TreeGrafter"/>
</dbReference>
<dbReference type="InterPro" id="IPR003583">
    <property type="entry name" value="Hlx-hairpin-Hlx_DNA-bd_motif"/>
</dbReference>
<evidence type="ECO:0000256" key="15">
    <source>
        <dbReference type="ARBA" id="ARBA00023204"/>
    </source>
</evidence>
<proteinExistence type="predicted"/>
<dbReference type="Gene3D" id="3.20.20.140">
    <property type="entry name" value="Metal-dependent hydrolases"/>
    <property type="match status" value="1"/>
</dbReference>
<feature type="domain" description="Helix-hairpin-helix DNA-binding motif class 1" evidence="22">
    <location>
        <begin position="92"/>
        <end position="111"/>
    </location>
</feature>
<sequence>MDKNKQLAQIFEKMADILEFLGDNPFRIRTYRRVAKILENFPMDLETALKSGYIYKIKGIGGSTLAKIEEFLKTGTVRKYEELKKKVPLELLELTEIPGVGPKTLKTAYEKLGIRTKEDFIKALKDGSLARLPGFGAKKVEKLLKGLQLWQESQERIPLITAYPLAQRILDYLKTAAGQYIEKVTIAGSVRRMKETIRDFDILVSATRKNWKKIHDLFVRFPDIEDVQLHGETKSTILLKEYKRQCDLRTVEPDSWGSALQYFTGSKYHNIKLREIAKEKGLKISEYGIYDTKTGKRLGGQREEEIYTLLGMQYIPPEIRENTGEIELALEGKIPKLVEYTDLRGDLHMHTNWSDGINTVKEMVKACIELGYEYMAISDHSQSSKVANGLTPERFNKQNEEIERVRKLYGDKIEVLWSVEVDILPDGSLDLPDGVLKQFDFVTASIHSGFNRDNTERIIKAMENPYVNLIGHPFGKQYGYREGYPLDFERILEKAKETNTALEINSQREDLDSQHIRLAVEKGVKLVINSDAHSIAQLWSVKIGLGLARRGWAKREDILNTYPMEVIRGFVHSKRGK</sequence>
<reference evidence="25" key="1">
    <citation type="journal article" date="2020" name="ISME J.">
        <title>Gammaproteobacteria mediating utilization of methyl-, sulfur- and petroleum organic compounds in deep ocean hydrothermal plumes.</title>
        <authorList>
            <person name="Zhou Z."/>
            <person name="Liu Y."/>
            <person name="Pan J."/>
            <person name="Cron B.R."/>
            <person name="Toner B.M."/>
            <person name="Anantharaman K."/>
            <person name="Breier J.A."/>
            <person name="Dick G.J."/>
            <person name="Li M."/>
        </authorList>
    </citation>
    <scope>NUCLEOTIDE SEQUENCE</scope>
    <source>
        <strain evidence="25">SZUA-1501</strain>
    </source>
</reference>
<comment type="catalytic activity">
    <reaction evidence="21">
        <text>DNA(n) + a 2'-deoxyribonucleoside 5'-triphosphate = DNA(n+1) + diphosphate</text>
        <dbReference type="Rhea" id="RHEA:22508"/>
        <dbReference type="Rhea" id="RHEA-COMP:17339"/>
        <dbReference type="Rhea" id="RHEA-COMP:17340"/>
        <dbReference type="ChEBI" id="CHEBI:33019"/>
        <dbReference type="ChEBI" id="CHEBI:61560"/>
        <dbReference type="ChEBI" id="CHEBI:173112"/>
        <dbReference type="EC" id="2.7.7.7"/>
    </reaction>
</comment>
<evidence type="ECO:0000256" key="3">
    <source>
        <dbReference type="ARBA" id="ARBA00012417"/>
    </source>
</evidence>
<dbReference type="EC" id="2.7.7.7" evidence="3"/>
<evidence type="ECO:0000256" key="20">
    <source>
        <dbReference type="ARBA" id="ARBA00045548"/>
    </source>
</evidence>
<dbReference type="GO" id="GO:0003887">
    <property type="term" value="F:DNA-directed DNA polymerase activity"/>
    <property type="evidence" value="ECO:0007669"/>
    <property type="project" value="UniProtKB-KW"/>
</dbReference>
<dbReference type="InterPro" id="IPR002054">
    <property type="entry name" value="DNA-dir_DNA_pol_X"/>
</dbReference>
<evidence type="ECO:0000256" key="21">
    <source>
        <dbReference type="ARBA" id="ARBA00049244"/>
    </source>
</evidence>
<dbReference type="EMBL" id="DQVE01000009">
    <property type="protein sequence ID" value="HIP97898.1"/>
    <property type="molecule type" value="Genomic_DNA"/>
</dbReference>
<evidence type="ECO:0000313" key="26">
    <source>
        <dbReference type="Proteomes" id="UP000606463"/>
    </source>
</evidence>
<dbReference type="PIRSF" id="PIRSF005047">
    <property type="entry name" value="UCP005047_YshC"/>
    <property type="match status" value="1"/>
</dbReference>
<accession>A0A9D1CFX1</accession>
<name>A0A9D1CFX1_AQUAO</name>
<dbReference type="Gene3D" id="1.10.150.110">
    <property type="entry name" value="DNA polymerase beta, N-terminal domain-like"/>
    <property type="match status" value="1"/>
</dbReference>
<dbReference type="InterPro" id="IPR043519">
    <property type="entry name" value="NT_sf"/>
</dbReference>